<evidence type="ECO:0000313" key="1">
    <source>
        <dbReference type="EMBL" id="CAG6501725.1"/>
    </source>
</evidence>
<proteinExistence type="predicted"/>
<sequence>MACRERPVFPVTLALTDLRVIPESEVSAVNLVPRATRVTGVTPDLVDRLGIPEFRVCRVMMDRGALEELTGAMEPTVLWEFRVCLAGQVTVVNQVCRDLSVFAETQAREVSTRRERRVR</sequence>
<protein>
    <submittedName>
        <fullName evidence="1">(northern house mosquito) hypothetical protein</fullName>
    </submittedName>
</protein>
<dbReference type="EMBL" id="HBUE01142836">
    <property type="protein sequence ID" value="CAG6501725.1"/>
    <property type="molecule type" value="Transcribed_RNA"/>
</dbReference>
<dbReference type="AlphaFoldDB" id="A0A8D8CWL8"/>
<reference evidence="1" key="1">
    <citation type="submission" date="2021-05" db="EMBL/GenBank/DDBJ databases">
        <authorList>
            <person name="Alioto T."/>
            <person name="Alioto T."/>
            <person name="Gomez Garrido J."/>
        </authorList>
    </citation>
    <scope>NUCLEOTIDE SEQUENCE</scope>
</reference>
<accession>A0A8D8CWL8</accession>
<name>A0A8D8CWL8_CULPI</name>
<organism evidence="1">
    <name type="scientific">Culex pipiens</name>
    <name type="common">House mosquito</name>
    <dbReference type="NCBI Taxonomy" id="7175"/>
    <lineage>
        <taxon>Eukaryota</taxon>
        <taxon>Metazoa</taxon>
        <taxon>Ecdysozoa</taxon>
        <taxon>Arthropoda</taxon>
        <taxon>Hexapoda</taxon>
        <taxon>Insecta</taxon>
        <taxon>Pterygota</taxon>
        <taxon>Neoptera</taxon>
        <taxon>Endopterygota</taxon>
        <taxon>Diptera</taxon>
        <taxon>Nematocera</taxon>
        <taxon>Culicoidea</taxon>
        <taxon>Culicidae</taxon>
        <taxon>Culicinae</taxon>
        <taxon>Culicini</taxon>
        <taxon>Culex</taxon>
        <taxon>Culex</taxon>
    </lineage>
</organism>